<dbReference type="RefSeq" id="WP_368655861.1">
    <property type="nucleotide sequence ID" value="NZ_CP162607.1"/>
</dbReference>
<accession>A0AB39IA03</accession>
<dbReference type="Pfam" id="PF19720">
    <property type="entry name" value="DUF6214"/>
    <property type="match status" value="1"/>
</dbReference>
<protein>
    <submittedName>
        <fullName evidence="2">DUF6214 family protein</fullName>
    </submittedName>
</protein>
<dbReference type="InterPro" id="IPR046186">
    <property type="entry name" value="DUF6214"/>
</dbReference>
<feature type="region of interest" description="Disordered" evidence="1">
    <location>
        <begin position="1"/>
        <end position="53"/>
    </location>
</feature>
<name>A0AB39IA03_9PSED</name>
<evidence type="ECO:0000313" key="2">
    <source>
        <dbReference type="EMBL" id="XDK39585.1"/>
    </source>
</evidence>
<evidence type="ECO:0000256" key="1">
    <source>
        <dbReference type="SAM" id="MobiDB-lite"/>
    </source>
</evidence>
<gene>
    <name evidence="2" type="ORF">AB4Y39_06430</name>
</gene>
<dbReference type="AlphaFoldDB" id="A0AB39IA03"/>
<dbReference type="EMBL" id="CP162607">
    <property type="protein sequence ID" value="XDK39585.1"/>
    <property type="molecule type" value="Genomic_DNA"/>
</dbReference>
<organism evidence="2">
    <name type="scientific">Pseudomonas sp. Hg7Tf</name>
    <dbReference type="NCBI Taxonomy" id="3236988"/>
    <lineage>
        <taxon>Bacteria</taxon>
        <taxon>Pseudomonadati</taxon>
        <taxon>Pseudomonadota</taxon>
        <taxon>Gammaproteobacteria</taxon>
        <taxon>Pseudomonadales</taxon>
        <taxon>Pseudomonadaceae</taxon>
        <taxon>Pseudomonas</taxon>
    </lineage>
</organism>
<reference evidence="2" key="1">
    <citation type="submission" date="2024-07" db="EMBL/GenBank/DDBJ databases">
        <title>Identification and characteristics of a novel species of coltsfoot's symbiotic bacteria.</title>
        <authorList>
            <person name="Juszczyk A."/>
            <person name="Jasielczuk I."/>
            <person name="Gurgul A."/>
            <person name="Rogala M."/>
            <person name="Kowalczyk A."/>
            <person name="Szmatola T."/>
            <person name="Kosecka-Strojek M."/>
            <person name="Arent Z."/>
            <person name="Latowski D."/>
        </authorList>
    </citation>
    <scope>NUCLEOTIDE SEQUENCE</scope>
    <source>
        <strain evidence="2">Hg7Tf</strain>
    </source>
</reference>
<proteinExistence type="predicted"/>
<sequence length="86" mass="9362">MRLGSERAHQCTPGPTGVQESRPARRNESGPAVHQPGARYAAAEYRSAAEKDADPVLPLLAGPGRCRRKMVRRRPVPTSGFRDQGL</sequence>